<gene>
    <name evidence="11" type="ORF">BTO28_07995</name>
</gene>
<feature type="transmembrane region" description="Helical" evidence="9">
    <location>
        <begin position="86"/>
        <end position="107"/>
    </location>
</feature>
<dbReference type="PANTHER" id="PTHR35011:SF2">
    <property type="entry name" value="2,3-DIKETO-L-GULONATE TRAP TRANSPORTER SMALL PERMEASE PROTEIN YIAM"/>
    <property type="match status" value="1"/>
</dbReference>
<dbReference type="EMBL" id="MSFI01000011">
    <property type="protein sequence ID" value="OMP67262.1"/>
    <property type="molecule type" value="Genomic_DNA"/>
</dbReference>
<feature type="domain" description="Tripartite ATP-independent periplasmic transporters DctQ component" evidence="10">
    <location>
        <begin position="25"/>
        <end position="153"/>
    </location>
</feature>
<dbReference type="PANTHER" id="PTHR35011">
    <property type="entry name" value="2,3-DIKETO-L-GULONATE TRAP TRANSPORTER SMALL PERMEASE PROTEIN YIAM"/>
    <property type="match status" value="1"/>
</dbReference>
<dbReference type="AlphaFoldDB" id="A0A1V2A8S4"/>
<keyword evidence="7 9" id="KW-0472">Membrane</keyword>
<keyword evidence="6 9" id="KW-1133">Transmembrane helix</keyword>
<evidence type="ECO:0000256" key="6">
    <source>
        <dbReference type="ARBA" id="ARBA00022989"/>
    </source>
</evidence>
<dbReference type="InterPro" id="IPR007387">
    <property type="entry name" value="TRAP_DctQ"/>
</dbReference>
<dbReference type="GO" id="GO:0015740">
    <property type="term" value="P:C4-dicarboxylate transport"/>
    <property type="evidence" value="ECO:0007669"/>
    <property type="project" value="TreeGrafter"/>
</dbReference>
<feature type="transmembrane region" description="Helical" evidence="9">
    <location>
        <begin position="12"/>
        <end position="35"/>
    </location>
</feature>
<keyword evidence="12" id="KW-1185">Reference proteome</keyword>
<feature type="transmembrane region" description="Helical" evidence="9">
    <location>
        <begin position="127"/>
        <end position="146"/>
    </location>
</feature>
<evidence type="ECO:0000313" key="11">
    <source>
        <dbReference type="EMBL" id="OMP67262.1"/>
    </source>
</evidence>
<protein>
    <recommendedName>
        <fullName evidence="10">Tripartite ATP-independent periplasmic transporters DctQ component domain-containing protein</fullName>
    </recommendedName>
</protein>
<evidence type="ECO:0000256" key="4">
    <source>
        <dbReference type="ARBA" id="ARBA00022519"/>
    </source>
</evidence>
<comment type="subcellular location">
    <subcellularLocation>
        <location evidence="1">Cell inner membrane</location>
        <topology evidence="1">Multi-pass membrane protein</topology>
    </subcellularLocation>
</comment>
<keyword evidence="3" id="KW-1003">Cell membrane</keyword>
<evidence type="ECO:0000256" key="7">
    <source>
        <dbReference type="ARBA" id="ARBA00023136"/>
    </source>
</evidence>
<feature type="transmembrane region" description="Helical" evidence="9">
    <location>
        <begin position="47"/>
        <end position="65"/>
    </location>
</feature>
<keyword evidence="4" id="KW-0997">Cell inner membrane</keyword>
<dbReference type="Pfam" id="PF04290">
    <property type="entry name" value="DctQ"/>
    <property type="match status" value="1"/>
</dbReference>
<dbReference type="STRING" id="1714355.BTO28_07995"/>
<comment type="similarity">
    <text evidence="8">Belongs to the TRAP transporter small permease family.</text>
</comment>
<keyword evidence="2" id="KW-0813">Transport</keyword>
<evidence type="ECO:0000256" key="9">
    <source>
        <dbReference type="SAM" id="Phobius"/>
    </source>
</evidence>
<evidence type="ECO:0000256" key="1">
    <source>
        <dbReference type="ARBA" id="ARBA00004429"/>
    </source>
</evidence>
<dbReference type="InterPro" id="IPR055348">
    <property type="entry name" value="DctQ"/>
</dbReference>
<dbReference type="GO" id="GO:0022857">
    <property type="term" value="F:transmembrane transporter activity"/>
    <property type="evidence" value="ECO:0007669"/>
    <property type="project" value="TreeGrafter"/>
</dbReference>
<name>A0A1V2A8S4_9BACI</name>
<evidence type="ECO:0000256" key="8">
    <source>
        <dbReference type="ARBA" id="ARBA00038436"/>
    </source>
</evidence>
<evidence type="ECO:0000256" key="2">
    <source>
        <dbReference type="ARBA" id="ARBA00022448"/>
    </source>
</evidence>
<accession>A0A1V2A8S4</accession>
<evidence type="ECO:0000256" key="5">
    <source>
        <dbReference type="ARBA" id="ARBA00022692"/>
    </source>
</evidence>
<proteinExistence type="inferred from homology"/>
<comment type="caution">
    <text evidence="11">The sequence shown here is derived from an EMBL/GenBank/DDBJ whole genome shotgun (WGS) entry which is preliminary data.</text>
</comment>
<evidence type="ECO:0000313" key="12">
    <source>
        <dbReference type="Proteomes" id="UP000188613"/>
    </source>
</evidence>
<dbReference type="GO" id="GO:0005886">
    <property type="term" value="C:plasma membrane"/>
    <property type="evidence" value="ECO:0007669"/>
    <property type="project" value="UniProtKB-SubCell"/>
</dbReference>
<evidence type="ECO:0000259" key="10">
    <source>
        <dbReference type="Pfam" id="PF04290"/>
    </source>
</evidence>
<sequence length="161" mass="18412">MGGRSVKILNKIEEISISAAILVSALLVLFNVFLRLTGNGSIWAEELIRYLLIWVTFIGLSYCVRKNDHMFIDFLPGLLKGNAKKSLVLINYSIGLLFALVFSWFSFEFINFSMNTSQFSPALNVPMYIIYIVIPFSGLLMAIRYSQKIIEVLFRKVEDIR</sequence>
<reference evidence="11 12" key="1">
    <citation type="submission" date="2016-12" db="EMBL/GenBank/DDBJ databases">
        <title>Domibacillus sp. SAB 38T whole genome sequencing.</title>
        <authorList>
            <person name="Verma A."/>
            <person name="Ojha A.K."/>
            <person name="Krishnamurthi S."/>
        </authorList>
    </citation>
    <scope>NUCLEOTIDE SEQUENCE [LARGE SCALE GENOMIC DNA]</scope>
    <source>
        <strain evidence="11 12">SAB 38</strain>
    </source>
</reference>
<evidence type="ECO:0000256" key="3">
    <source>
        <dbReference type="ARBA" id="ARBA00022475"/>
    </source>
</evidence>
<organism evidence="11 12">
    <name type="scientific">Domibacillus epiphyticus</name>
    <dbReference type="NCBI Taxonomy" id="1714355"/>
    <lineage>
        <taxon>Bacteria</taxon>
        <taxon>Bacillati</taxon>
        <taxon>Bacillota</taxon>
        <taxon>Bacilli</taxon>
        <taxon>Bacillales</taxon>
        <taxon>Bacillaceae</taxon>
        <taxon>Domibacillus</taxon>
    </lineage>
</organism>
<keyword evidence="5 9" id="KW-0812">Transmembrane</keyword>
<dbReference type="Proteomes" id="UP000188613">
    <property type="component" value="Unassembled WGS sequence"/>
</dbReference>